<gene>
    <name evidence="1" type="ORF">LITE_LOCUS7869</name>
</gene>
<dbReference type="AlphaFoldDB" id="A0AAV0I7Z3"/>
<comment type="caution">
    <text evidence="1">The sequence shown here is derived from an EMBL/GenBank/DDBJ whole genome shotgun (WGS) entry which is preliminary data.</text>
</comment>
<evidence type="ECO:0000313" key="1">
    <source>
        <dbReference type="EMBL" id="CAI0393289.1"/>
    </source>
</evidence>
<name>A0AAV0I7Z3_9ROSI</name>
<proteinExistence type="predicted"/>
<sequence>MSSSMSYIFSIHQSTSQSPSCNSVSASPIPSTRPRLASFQCTHLPNSTAPTEQVQGSASRQPTRTLPQLRVFSFSSVSYVSFSFLWYALARSGDSAIRAIRTRLVNLETGRRYFSGMRESVKNLGFHCCIFFIQLMTSMLLNAMSLAPVETNAILSMYLQNCS</sequence>
<organism evidence="1 2">
    <name type="scientific">Linum tenue</name>
    <dbReference type="NCBI Taxonomy" id="586396"/>
    <lineage>
        <taxon>Eukaryota</taxon>
        <taxon>Viridiplantae</taxon>
        <taxon>Streptophyta</taxon>
        <taxon>Embryophyta</taxon>
        <taxon>Tracheophyta</taxon>
        <taxon>Spermatophyta</taxon>
        <taxon>Magnoliopsida</taxon>
        <taxon>eudicotyledons</taxon>
        <taxon>Gunneridae</taxon>
        <taxon>Pentapetalae</taxon>
        <taxon>rosids</taxon>
        <taxon>fabids</taxon>
        <taxon>Malpighiales</taxon>
        <taxon>Linaceae</taxon>
        <taxon>Linum</taxon>
    </lineage>
</organism>
<keyword evidence="2" id="KW-1185">Reference proteome</keyword>
<reference evidence="1" key="1">
    <citation type="submission" date="2022-08" db="EMBL/GenBank/DDBJ databases">
        <authorList>
            <person name="Gutierrez-Valencia J."/>
        </authorList>
    </citation>
    <scope>NUCLEOTIDE SEQUENCE</scope>
</reference>
<evidence type="ECO:0000313" key="2">
    <source>
        <dbReference type="Proteomes" id="UP001154282"/>
    </source>
</evidence>
<accession>A0AAV0I7Z3</accession>
<dbReference type="Proteomes" id="UP001154282">
    <property type="component" value="Unassembled WGS sequence"/>
</dbReference>
<dbReference type="EMBL" id="CAMGYJ010000003">
    <property type="protein sequence ID" value="CAI0393289.1"/>
    <property type="molecule type" value="Genomic_DNA"/>
</dbReference>
<protein>
    <submittedName>
        <fullName evidence="1">Uncharacterized protein</fullName>
    </submittedName>
</protein>